<feature type="transmembrane region" description="Helical" evidence="6">
    <location>
        <begin position="230"/>
        <end position="256"/>
    </location>
</feature>
<protein>
    <submittedName>
        <fullName evidence="7">Mn transporter</fullName>
    </submittedName>
</protein>
<comment type="caution">
    <text evidence="7">The sequence shown here is derived from an EMBL/GenBank/DDBJ whole genome shotgun (WGS) entry which is preliminary data.</text>
</comment>
<feature type="transmembrane region" description="Helical" evidence="6">
    <location>
        <begin position="149"/>
        <end position="167"/>
    </location>
</feature>
<keyword evidence="4 6" id="KW-1133">Transmembrane helix</keyword>
<feature type="transmembrane region" description="Helical" evidence="6">
    <location>
        <begin position="276"/>
        <end position="303"/>
    </location>
</feature>
<dbReference type="Pfam" id="PF01566">
    <property type="entry name" value="Nramp"/>
    <property type="match status" value="1"/>
</dbReference>
<feature type="transmembrane region" description="Helical" evidence="6">
    <location>
        <begin position="389"/>
        <end position="408"/>
    </location>
</feature>
<comment type="subcellular location">
    <subcellularLocation>
        <location evidence="1">Membrane</location>
        <topology evidence="1">Multi-pass membrane protein</topology>
    </subcellularLocation>
</comment>
<feature type="transmembrane region" description="Helical" evidence="6">
    <location>
        <begin position="323"/>
        <end position="342"/>
    </location>
</feature>
<feature type="transmembrane region" description="Helical" evidence="6">
    <location>
        <begin position="348"/>
        <end position="369"/>
    </location>
</feature>
<sequence length="409" mass="44605">MARSKIRNRFDKIKKIIGPGIITGSSGNDPAGIVTYTTVGALFGYTLIWALIIITPLMIVVQEMAGRIAIIQKKGFAFIIKKNYGYKIAYISVFILVIANITTIAADLAGMASVLGLLTDIHFLYFIAPIALIISGIILFEDYKAIRKILISLSFLLILYIFSAIVAKPDWGIVVKSLLPNIQGSTLFLGALIGMIGTTISPYMLFWQAAEEIEEKHKVLHAKELEWDTIIGMGWSNIISAFIIIASGATLFIHNIQIENISDIAIALQPIAGNFAYGLFTIGIIVSGFLALPVLAGSTAYAISDIFDWKEGLSKKIHMAKGFYLTIILSMVVGTIVSFLPIEPVIFLYYTQILNGFLTPFLITILLILCNNKAIMGAKNVNGPIKNTIGILSVLLLITLDIFLVVGLV</sequence>
<evidence type="ECO:0000313" key="8">
    <source>
        <dbReference type="Proteomes" id="UP000229893"/>
    </source>
</evidence>
<evidence type="ECO:0000313" key="7">
    <source>
        <dbReference type="EMBL" id="PIR04975.1"/>
    </source>
</evidence>
<dbReference type="AlphaFoldDB" id="A0A2H0NA14"/>
<dbReference type="Proteomes" id="UP000229893">
    <property type="component" value="Unassembled WGS sequence"/>
</dbReference>
<gene>
    <name evidence="7" type="ORF">COV57_01545</name>
</gene>
<name>A0A2H0NA14_9BACT</name>
<evidence type="ECO:0000256" key="5">
    <source>
        <dbReference type="ARBA" id="ARBA00023136"/>
    </source>
</evidence>
<reference evidence="7 8" key="1">
    <citation type="submission" date="2017-09" db="EMBL/GenBank/DDBJ databases">
        <title>Depth-based differentiation of microbial function through sediment-hosted aquifers and enrichment of novel symbionts in the deep terrestrial subsurface.</title>
        <authorList>
            <person name="Probst A.J."/>
            <person name="Ladd B."/>
            <person name="Jarett J.K."/>
            <person name="Geller-Mcgrath D.E."/>
            <person name="Sieber C.M."/>
            <person name="Emerson J.B."/>
            <person name="Anantharaman K."/>
            <person name="Thomas B.C."/>
            <person name="Malmstrom R."/>
            <person name="Stieglmeier M."/>
            <person name="Klingl A."/>
            <person name="Woyke T."/>
            <person name="Ryan C.M."/>
            <person name="Banfield J.F."/>
        </authorList>
    </citation>
    <scope>NUCLEOTIDE SEQUENCE [LARGE SCALE GENOMIC DNA]</scope>
    <source>
        <strain evidence="7">CG11_big_fil_rev_8_21_14_0_20_35_14</strain>
    </source>
</reference>
<dbReference type="InterPro" id="IPR001046">
    <property type="entry name" value="NRAMP_fam"/>
</dbReference>
<feature type="transmembrane region" description="Helical" evidence="6">
    <location>
        <begin position="121"/>
        <end position="140"/>
    </location>
</feature>
<dbReference type="PANTHER" id="PTHR11706">
    <property type="entry name" value="SOLUTE CARRIER PROTEIN FAMILY 11 MEMBER"/>
    <property type="match status" value="1"/>
</dbReference>
<dbReference type="EMBL" id="PCWO01000022">
    <property type="protein sequence ID" value="PIR04975.1"/>
    <property type="molecule type" value="Genomic_DNA"/>
</dbReference>
<accession>A0A2H0NA14</accession>
<keyword evidence="5 6" id="KW-0472">Membrane</keyword>
<dbReference type="GO" id="GO:0015086">
    <property type="term" value="F:cadmium ion transmembrane transporter activity"/>
    <property type="evidence" value="ECO:0007669"/>
    <property type="project" value="TreeGrafter"/>
</dbReference>
<dbReference type="GO" id="GO:0005886">
    <property type="term" value="C:plasma membrane"/>
    <property type="evidence" value="ECO:0007669"/>
    <property type="project" value="TreeGrafter"/>
</dbReference>
<dbReference type="PANTHER" id="PTHR11706:SF33">
    <property type="entry name" value="NATURAL RESISTANCE-ASSOCIATED MACROPHAGE PROTEIN 2"/>
    <property type="match status" value="1"/>
</dbReference>
<feature type="transmembrane region" description="Helical" evidence="6">
    <location>
        <begin position="187"/>
        <end position="209"/>
    </location>
</feature>
<proteinExistence type="predicted"/>
<dbReference type="GO" id="GO:0034755">
    <property type="term" value="P:iron ion transmembrane transport"/>
    <property type="evidence" value="ECO:0007669"/>
    <property type="project" value="TreeGrafter"/>
</dbReference>
<evidence type="ECO:0000256" key="4">
    <source>
        <dbReference type="ARBA" id="ARBA00022989"/>
    </source>
</evidence>
<dbReference type="GO" id="GO:0005384">
    <property type="term" value="F:manganese ion transmembrane transporter activity"/>
    <property type="evidence" value="ECO:0007669"/>
    <property type="project" value="TreeGrafter"/>
</dbReference>
<keyword evidence="2" id="KW-0813">Transport</keyword>
<feature type="transmembrane region" description="Helical" evidence="6">
    <location>
        <begin position="88"/>
        <end position="115"/>
    </location>
</feature>
<keyword evidence="3 6" id="KW-0812">Transmembrane</keyword>
<evidence type="ECO:0000256" key="3">
    <source>
        <dbReference type="ARBA" id="ARBA00022692"/>
    </source>
</evidence>
<evidence type="ECO:0000256" key="6">
    <source>
        <dbReference type="SAM" id="Phobius"/>
    </source>
</evidence>
<evidence type="ECO:0000256" key="1">
    <source>
        <dbReference type="ARBA" id="ARBA00004141"/>
    </source>
</evidence>
<feature type="transmembrane region" description="Helical" evidence="6">
    <location>
        <begin position="42"/>
        <end position="61"/>
    </location>
</feature>
<evidence type="ECO:0000256" key="2">
    <source>
        <dbReference type="ARBA" id="ARBA00022448"/>
    </source>
</evidence>
<organism evidence="7 8">
    <name type="scientific">Candidatus Liptonbacteria bacterium CG11_big_fil_rev_8_21_14_0_20_35_14</name>
    <dbReference type="NCBI Taxonomy" id="1974634"/>
    <lineage>
        <taxon>Bacteria</taxon>
        <taxon>Candidatus Liptoniibacteriota</taxon>
    </lineage>
</organism>